<keyword evidence="3" id="KW-1185">Reference proteome</keyword>
<proteinExistence type="predicted"/>
<evidence type="ECO:0000313" key="2">
    <source>
        <dbReference type="EMBL" id="WLS81071.1"/>
    </source>
</evidence>
<dbReference type="Proteomes" id="UP001228139">
    <property type="component" value="Plasmid unnamed1"/>
</dbReference>
<dbReference type="AlphaFoldDB" id="A0AA50DNB5"/>
<dbReference type="EMBL" id="CP132354">
    <property type="protein sequence ID" value="WLS81071.1"/>
    <property type="molecule type" value="Genomic_DNA"/>
</dbReference>
<feature type="region of interest" description="Disordered" evidence="1">
    <location>
        <begin position="524"/>
        <end position="543"/>
    </location>
</feature>
<gene>
    <name evidence="2" type="ORF">Q3V30_21585</name>
</gene>
<accession>A0AA50DNB5</accession>
<dbReference type="RefSeq" id="WP_306213317.1">
    <property type="nucleotide sequence ID" value="NZ_CP132354.1"/>
</dbReference>
<name>A0AA50DNB5_9GAMM</name>
<protein>
    <submittedName>
        <fullName evidence="2">Uncharacterized protein</fullName>
    </submittedName>
</protein>
<evidence type="ECO:0000313" key="3">
    <source>
        <dbReference type="Proteomes" id="UP001228139"/>
    </source>
</evidence>
<dbReference type="KEGG" id="epi:Q3V30_21585"/>
<geneLocation type="plasmid" evidence="2 3">
    <name>unnamed1</name>
</geneLocation>
<evidence type="ECO:0000256" key="1">
    <source>
        <dbReference type="SAM" id="MobiDB-lite"/>
    </source>
</evidence>
<organism evidence="2 3">
    <name type="scientific">Erwinia pyri</name>
    <dbReference type="NCBI Taxonomy" id="3062598"/>
    <lineage>
        <taxon>Bacteria</taxon>
        <taxon>Pseudomonadati</taxon>
        <taxon>Pseudomonadota</taxon>
        <taxon>Gammaproteobacteria</taxon>
        <taxon>Enterobacterales</taxon>
        <taxon>Erwiniaceae</taxon>
        <taxon>Erwinia</taxon>
    </lineage>
</organism>
<keyword evidence="2" id="KW-0614">Plasmid</keyword>
<sequence length="543" mass="60518">MQHLPQTELHSLGQAENYLQNQASESGALESLIALAPASLEKAVSDPDSRHYLMMACRSALKRVLEEFTLEENINNLSVQLDPQKITTETSLSAPLIKLFLISQKESGKNFLKAIDANMADTLNAYELWLRNDTDLLLKLTNVLRLTNCKTLEAALQIVTLHAIQDCLPALTRRDLAITDCNEANLKSASFNRLLPAVGMVSQRYGHLGRKILLNGITSFIEGNKQADRYKKLEKLVTAHPPSEAAVNRSMSDYYLDYVMNYGDELDEPVVMKMPSLFSSLKNKDKKSKGKGKEVASQPVQGSSSSSSAITALQKSGNNLVLGNVTFICDMDKSRMQQVADFVSRLPISQILHKAGPLAVRLGSTTGRTPGEWNSGSRTITLDPNHITVQKNRGGDVSGTALFELLNAASDNVRQAAEQCARSGEFEQMAHTTGWPAATLFARELEYQEFNNAKQHHEIMVQAGLNKTPQDIFRHESGDFESFFNRQVATGHTHSYEQPYNFLRPFQPEITQEYRDWQGMIKNRREHPGENSGEGSARDYYGY</sequence>
<feature type="region of interest" description="Disordered" evidence="1">
    <location>
        <begin position="282"/>
        <end position="309"/>
    </location>
</feature>
<reference evidence="2 3" key="1">
    <citation type="submission" date="2023-07" db="EMBL/GenBank/DDBJ databases">
        <title>Pathogenic bacteria of pear tree diseases.</title>
        <authorList>
            <person name="Zhang Z."/>
            <person name="He L."/>
            <person name="Huang R."/>
        </authorList>
    </citation>
    <scope>NUCLEOTIDE SEQUENCE [LARGE SCALE GENOMIC DNA]</scope>
    <source>
        <strain evidence="2 3">DE2</strain>
        <plasmid evidence="2 3">unnamed1</plasmid>
    </source>
</reference>